<comment type="similarity">
    <text evidence="1">Belongs to the asp23 family.</text>
</comment>
<proteinExistence type="inferred from homology"/>
<dbReference type="PANTHER" id="PTHR34297:SF2">
    <property type="entry name" value="ASP23_GLS24 FAMILY ENVELOPE STRESS RESPONSE PROTEIN"/>
    <property type="match status" value="1"/>
</dbReference>
<dbReference type="EMBL" id="VIGW01000002">
    <property type="protein sequence ID" value="TWS20821.1"/>
    <property type="molecule type" value="Genomic_DNA"/>
</dbReference>
<accession>A0A5C5RFC6</accession>
<dbReference type="Pfam" id="PF03780">
    <property type="entry name" value="Asp23"/>
    <property type="match status" value="1"/>
</dbReference>
<evidence type="ECO:0000256" key="1">
    <source>
        <dbReference type="ARBA" id="ARBA00005721"/>
    </source>
</evidence>
<evidence type="ECO:0000256" key="2">
    <source>
        <dbReference type="SAM" id="MobiDB-lite"/>
    </source>
</evidence>
<sequence>MPSPTTEPAATTTTDGSTGPKTGSPVSTQVGLGSTRIADVVVAKIAGIAAREVDGVHDLGGGAARVVGRIRETLPGAADLTQGVTVEVSEKQATIDVAIVAEYGVAIHDLASGIRSNVIDAVESTTGLSVTEVNVTVHDVHVADEDATDGSSGN</sequence>
<evidence type="ECO:0000313" key="4">
    <source>
        <dbReference type="Proteomes" id="UP000317291"/>
    </source>
</evidence>
<organism evidence="3 4">
    <name type="scientific">Tsukamurella asaccharolytica</name>
    <dbReference type="NCBI Taxonomy" id="2592067"/>
    <lineage>
        <taxon>Bacteria</taxon>
        <taxon>Bacillati</taxon>
        <taxon>Actinomycetota</taxon>
        <taxon>Actinomycetes</taxon>
        <taxon>Mycobacteriales</taxon>
        <taxon>Tsukamurellaceae</taxon>
        <taxon>Tsukamurella</taxon>
    </lineage>
</organism>
<dbReference type="PANTHER" id="PTHR34297">
    <property type="entry name" value="HYPOTHETICAL CYTOSOLIC PROTEIN-RELATED"/>
    <property type="match status" value="1"/>
</dbReference>
<dbReference type="Proteomes" id="UP000317291">
    <property type="component" value="Unassembled WGS sequence"/>
</dbReference>
<reference evidence="3 4" key="1">
    <citation type="submission" date="2019-06" db="EMBL/GenBank/DDBJ databases">
        <title>Tsukamurella conjunctivitidis sp. nov., Tsukamurella assacharolytica sp. nov. and Tsukamurella sputae sp. nov. isolated from patients with conjunctivitis, bacteraemia (lymphoma) and respiratory infection (sputum) in Hong Kong.</title>
        <authorList>
            <person name="Teng J.L.L."/>
            <person name="Lee H.H."/>
            <person name="Fong J.Y.H."/>
            <person name="Fok K.M.N."/>
            <person name="Lau S.K.P."/>
            <person name="Woo P.C.Y."/>
        </authorList>
    </citation>
    <scope>NUCLEOTIDE SEQUENCE [LARGE SCALE GENOMIC DNA]</scope>
    <source>
        <strain evidence="3 4">HKU71</strain>
    </source>
</reference>
<evidence type="ECO:0000313" key="3">
    <source>
        <dbReference type="EMBL" id="TWS20821.1"/>
    </source>
</evidence>
<dbReference type="RefSeq" id="WP_146560040.1">
    <property type="nucleotide sequence ID" value="NZ_VIGW01000002.1"/>
</dbReference>
<dbReference type="AlphaFoldDB" id="A0A5C5RFC6"/>
<name>A0A5C5RFC6_9ACTN</name>
<feature type="region of interest" description="Disordered" evidence="2">
    <location>
        <begin position="1"/>
        <end position="30"/>
    </location>
</feature>
<protein>
    <submittedName>
        <fullName evidence="3">Asp23/Gls24 family envelope stress response protein</fullName>
    </submittedName>
</protein>
<comment type="caution">
    <text evidence="3">The sequence shown here is derived from an EMBL/GenBank/DDBJ whole genome shotgun (WGS) entry which is preliminary data.</text>
</comment>
<dbReference type="OrthoDB" id="9808942at2"/>
<gene>
    <name evidence="3" type="ORF">FK529_05755</name>
</gene>
<feature type="compositionally biased region" description="Low complexity" evidence="2">
    <location>
        <begin position="1"/>
        <end position="25"/>
    </location>
</feature>
<dbReference type="InterPro" id="IPR005531">
    <property type="entry name" value="Asp23"/>
</dbReference>
<keyword evidence="4" id="KW-1185">Reference proteome</keyword>